<evidence type="ECO:0000256" key="9">
    <source>
        <dbReference type="PROSITE-ProRule" id="PRU00042"/>
    </source>
</evidence>
<feature type="region of interest" description="Disordered" evidence="10">
    <location>
        <begin position="1078"/>
        <end position="1098"/>
    </location>
</feature>
<proteinExistence type="predicted"/>
<evidence type="ECO:0000259" key="11">
    <source>
        <dbReference type="PROSITE" id="PS50157"/>
    </source>
</evidence>
<keyword evidence="8" id="KW-0539">Nucleus</keyword>
<feature type="region of interest" description="Disordered" evidence="10">
    <location>
        <begin position="941"/>
        <end position="964"/>
    </location>
</feature>
<evidence type="ECO:0000256" key="6">
    <source>
        <dbReference type="ARBA" id="ARBA00023125"/>
    </source>
</evidence>
<evidence type="ECO:0000313" key="13">
    <source>
        <dbReference type="Proteomes" id="UP000694388"/>
    </source>
</evidence>
<dbReference type="Pfam" id="PF00096">
    <property type="entry name" value="zf-C2H2"/>
    <property type="match status" value="5"/>
</dbReference>
<reference evidence="12" key="2">
    <citation type="submission" date="2025-09" db="UniProtKB">
        <authorList>
            <consortium name="Ensembl"/>
        </authorList>
    </citation>
    <scope>IDENTIFICATION</scope>
</reference>
<evidence type="ECO:0000313" key="12">
    <source>
        <dbReference type="Ensembl" id="ENSEBUP00000001713.1"/>
    </source>
</evidence>
<dbReference type="GO" id="GO:0000981">
    <property type="term" value="F:DNA-binding transcription factor activity, RNA polymerase II-specific"/>
    <property type="evidence" value="ECO:0007669"/>
    <property type="project" value="TreeGrafter"/>
</dbReference>
<feature type="compositionally biased region" description="Basic and acidic residues" evidence="10">
    <location>
        <begin position="115"/>
        <end position="134"/>
    </location>
</feature>
<dbReference type="GO" id="GO:0008270">
    <property type="term" value="F:zinc ion binding"/>
    <property type="evidence" value="ECO:0007669"/>
    <property type="project" value="UniProtKB-KW"/>
</dbReference>
<feature type="compositionally biased region" description="Basic and acidic residues" evidence="10">
    <location>
        <begin position="1345"/>
        <end position="1381"/>
    </location>
</feature>
<dbReference type="SUPFAM" id="SSF57667">
    <property type="entry name" value="beta-beta-alpha zinc fingers"/>
    <property type="match status" value="3"/>
</dbReference>
<name>A0A8C4N5H7_EPTBU</name>
<feature type="compositionally biased region" description="Low complexity" evidence="10">
    <location>
        <begin position="395"/>
        <end position="406"/>
    </location>
</feature>
<feature type="domain" description="C2H2-type" evidence="11">
    <location>
        <begin position="318"/>
        <end position="345"/>
    </location>
</feature>
<feature type="region of interest" description="Disordered" evidence="10">
    <location>
        <begin position="716"/>
        <end position="760"/>
    </location>
</feature>
<dbReference type="GO" id="GO:0000978">
    <property type="term" value="F:RNA polymerase II cis-regulatory region sequence-specific DNA binding"/>
    <property type="evidence" value="ECO:0007669"/>
    <property type="project" value="TreeGrafter"/>
</dbReference>
<evidence type="ECO:0000256" key="2">
    <source>
        <dbReference type="ARBA" id="ARBA00022723"/>
    </source>
</evidence>
<dbReference type="FunFam" id="3.30.160.60:FF:000013">
    <property type="entry name" value="Putative zinc finger E-box-binding homeobox 2"/>
    <property type="match status" value="2"/>
</dbReference>
<dbReference type="Ensembl" id="ENSEBUT00000002047.1">
    <property type="protein sequence ID" value="ENSEBUP00000001713.1"/>
    <property type="gene ID" value="ENSEBUG00000001421.1"/>
</dbReference>
<evidence type="ECO:0000256" key="7">
    <source>
        <dbReference type="ARBA" id="ARBA00023155"/>
    </source>
</evidence>
<feature type="compositionally biased region" description="Basic and acidic residues" evidence="10">
    <location>
        <begin position="1224"/>
        <end position="1236"/>
    </location>
</feature>
<dbReference type="InterPro" id="IPR051574">
    <property type="entry name" value="ZnF_E-box_Homeobox"/>
</dbReference>
<keyword evidence="3" id="KW-0677">Repeat</keyword>
<keyword evidence="6" id="KW-0238">DNA-binding</keyword>
<dbReference type="GO" id="GO:0005634">
    <property type="term" value="C:nucleus"/>
    <property type="evidence" value="ECO:0007669"/>
    <property type="project" value="UniProtKB-SubCell"/>
</dbReference>
<feature type="region of interest" description="Disordered" evidence="10">
    <location>
        <begin position="1195"/>
        <end position="1236"/>
    </location>
</feature>
<protein>
    <submittedName>
        <fullName evidence="12">Zinc finger E-box binding homeobox 2b</fullName>
    </submittedName>
</protein>
<sequence>MKPEPTAADGPRCKRRKQANPRRKHVLQSYENVVEGGSDTEDEDRLQIAEEASDDSLRAVGPLSRAGPDELPSLAVAMESPITIATHAITMGGDVALPNRGDASFPGANAVTAGRSERGYQEKDGRENKRDQTWKSHASPLYNGMKDDICSMESEARIQIQKRIGVEIRNEPQVDYDDCFGRKKAAEGDKLFGNIAEFLQRSDTAVIYPEAPDDPNHPNQPQGTPEREEPNENGRLLSTPDAFSQLLACPYCDRGYKRLTSLKEHIRYRHERGESDGPLICPLCPGSAFTTRAQLDRHAGSHARQQEVGTQAEMNRKFKCSECGKAFKYKHHLKEHLRIHSGEKPYECPNCKKRFSHSGSYSSHISSKKCIGQASPGAAMTNGGRLKMGIRGMGSPPSHSPTSPDSQALSQLRQKLQGASRLSPEHLHLLPPDSLRIKAEPQLPSDYFPDYRTSAACFTYSNGGSNIINSSINLPMNFSAAVLGSLQPALISQLNPDLLASSEPAVQNLLQTLTGGEDLRARFNDEELPVGLNEVHKVLRIVDNTVSRLKSCTPLREDGAKILERPVKMDPEAEELTAAAAAVPGVATVPKSHALSRFSPFLAQNGMAKSIIDYTLEKVNEAKVCLQGLDQESLKENDQELKREAWQFGRNIEEGKITPFNGQNVMRKQDLDGSASGSCMHRCQFCGHAFPGPIPLHQHERYLCKMNEEIKAVLIRPSQEHKTPKVKSISTEGSISPETHRETSSPSTPAPEMPSHTSFGKHNAEDFLKAEMLAQFSRLVCARSFPNRCPNRDNLCSIRDSDHASILPGGTASNGEGLSESSPLTSFCLPQVNVGVFHHRSPLRRTNKFSPSRLLTASSYSHISRSNTPSSPLNLSVSGHHIEQTPNGCSHSPGGVPRSMSNGSLSSDDILISSQAEPLDLSLPKDPNHLKVTKRFKMSDQDSLGMVESGSDTSSPTSQQDEPLNLTYFKKEPCGHGDDEITRNITSITGVRKPAFDLSLSYGTKPQPPPLYSAFPPLSTFHNPGNLIPPLHTGRMPELGPYAGLDQLPFFPHLAYHTSFHPITATGDFNMNRKFHHRGSAQAEDGDHGSDSDSGLPHKKLRKGETGCFSCDLCDKTFQKSSSLLRHKYEHTGKRPHQCEVCNKAFKHKHHLIEHSRLHSGEKPYQCDRCGKRFSHSGSYSQHMNHRYSYCRRGEADTPEGNSQRVAMQEGGGVADELSEEMGSADRGRTRAEDEERSIMEAVAHRDESRSEMRVYQGVPMSAGPFGMGLAMHAFRKMETFVAENREKEVTKDVGWKLMVGKKAEDPNMGDYPGVLEVDRIREQRHSSLKGKSDEEESRSPQVERVVEERQFLEKEIKWEKRENEESGEKDNGKKDEGFEREMEEASCEDDEDLTFNSERQIEVENGSESTIDASLDIQAAVLVDAS</sequence>
<accession>A0A8C4N5H7</accession>
<dbReference type="PANTHER" id="PTHR24391">
    <property type="entry name" value="HISTONE H4 TRANSCRIPTION FACTOR-RELATED"/>
    <property type="match status" value="1"/>
</dbReference>
<evidence type="ECO:0000256" key="8">
    <source>
        <dbReference type="ARBA" id="ARBA00023242"/>
    </source>
</evidence>
<feature type="domain" description="C2H2-type" evidence="11">
    <location>
        <begin position="1165"/>
        <end position="1193"/>
    </location>
</feature>
<feature type="region of interest" description="Disordered" evidence="10">
    <location>
        <begin position="860"/>
        <end position="906"/>
    </location>
</feature>
<dbReference type="OMA" id="MAQSPRW"/>
<keyword evidence="2" id="KW-0479">Metal-binding</keyword>
<dbReference type="InterPro" id="IPR036236">
    <property type="entry name" value="Znf_C2H2_sf"/>
</dbReference>
<keyword evidence="7" id="KW-0371">Homeobox</keyword>
<keyword evidence="13" id="KW-1185">Reference proteome</keyword>
<dbReference type="PROSITE" id="PS00028">
    <property type="entry name" value="ZINC_FINGER_C2H2_1"/>
    <property type="match status" value="4"/>
</dbReference>
<evidence type="ECO:0000256" key="4">
    <source>
        <dbReference type="ARBA" id="ARBA00022771"/>
    </source>
</evidence>
<evidence type="ECO:0000256" key="1">
    <source>
        <dbReference type="ARBA" id="ARBA00004123"/>
    </source>
</evidence>
<organism evidence="12 13">
    <name type="scientific">Eptatretus burgeri</name>
    <name type="common">Inshore hagfish</name>
    <dbReference type="NCBI Taxonomy" id="7764"/>
    <lineage>
        <taxon>Eukaryota</taxon>
        <taxon>Metazoa</taxon>
        <taxon>Chordata</taxon>
        <taxon>Craniata</taxon>
        <taxon>Vertebrata</taxon>
        <taxon>Cyclostomata</taxon>
        <taxon>Myxini</taxon>
        <taxon>Myxiniformes</taxon>
        <taxon>Myxinidae</taxon>
        <taxon>Eptatretinae</taxon>
        <taxon>Eptatretus</taxon>
    </lineage>
</organism>
<dbReference type="PROSITE" id="PS50157">
    <property type="entry name" value="ZINC_FINGER_C2H2_2"/>
    <property type="match status" value="5"/>
</dbReference>
<feature type="domain" description="C2H2-type" evidence="11">
    <location>
        <begin position="247"/>
        <end position="275"/>
    </location>
</feature>
<dbReference type="Gene3D" id="3.30.160.60">
    <property type="entry name" value="Classic Zinc Finger"/>
    <property type="match status" value="6"/>
</dbReference>
<feature type="compositionally biased region" description="Basic residues" evidence="10">
    <location>
        <begin position="13"/>
        <end position="26"/>
    </location>
</feature>
<dbReference type="GeneTree" id="ENSGT00950000183208"/>
<feature type="domain" description="C2H2-type" evidence="11">
    <location>
        <begin position="1137"/>
        <end position="1164"/>
    </location>
</feature>
<reference evidence="12" key="1">
    <citation type="submission" date="2025-08" db="UniProtKB">
        <authorList>
            <consortium name="Ensembl"/>
        </authorList>
    </citation>
    <scope>IDENTIFICATION</scope>
</reference>
<feature type="region of interest" description="Disordered" evidence="10">
    <location>
        <begin position="801"/>
        <end position="822"/>
    </location>
</feature>
<keyword evidence="4 9" id="KW-0863">Zinc-finger</keyword>
<evidence type="ECO:0000256" key="5">
    <source>
        <dbReference type="ARBA" id="ARBA00022833"/>
    </source>
</evidence>
<feature type="domain" description="C2H2-type" evidence="11">
    <location>
        <begin position="1109"/>
        <end position="1136"/>
    </location>
</feature>
<feature type="compositionally biased region" description="Polar residues" evidence="10">
    <location>
        <begin position="728"/>
        <end position="737"/>
    </location>
</feature>
<feature type="compositionally biased region" description="Polar residues" evidence="10">
    <location>
        <begin position="860"/>
        <end position="877"/>
    </location>
</feature>
<feature type="region of interest" description="Disordered" evidence="10">
    <location>
        <begin position="1"/>
        <end position="71"/>
    </location>
</feature>
<feature type="compositionally biased region" description="Acidic residues" evidence="10">
    <location>
        <begin position="1382"/>
        <end position="1394"/>
    </location>
</feature>
<dbReference type="PANTHER" id="PTHR24391:SF27">
    <property type="entry name" value="ZINC FINGER PROTEIN 1"/>
    <property type="match status" value="1"/>
</dbReference>
<feature type="compositionally biased region" description="Polar residues" evidence="10">
    <location>
        <begin position="811"/>
        <end position="822"/>
    </location>
</feature>
<dbReference type="FunFam" id="3.30.160.60:FF:000744">
    <property type="entry name" value="zinc finger E-box-binding homeobox 1"/>
    <property type="match status" value="1"/>
</dbReference>
<feature type="region of interest" description="Disordered" evidence="10">
    <location>
        <begin position="208"/>
        <end position="237"/>
    </location>
</feature>
<evidence type="ECO:0000256" key="3">
    <source>
        <dbReference type="ARBA" id="ARBA00022737"/>
    </source>
</evidence>
<dbReference type="GO" id="GO:0000122">
    <property type="term" value="P:negative regulation of transcription by RNA polymerase II"/>
    <property type="evidence" value="ECO:0007669"/>
    <property type="project" value="UniProtKB-ARBA"/>
</dbReference>
<feature type="region of interest" description="Disordered" evidence="10">
    <location>
        <begin position="372"/>
        <end position="427"/>
    </location>
</feature>
<dbReference type="SMART" id="SM00355">
    <property type="entry name" value="ZnF_C2H2"/>
    <property type="match status" value="8"/>
</dbReference>
<dbReference type="FunFam" id="3.30.160.60:FF:000082">
    <property type="entry name" value="Putative zinc finger E-box-binding homeobox 2"/>
    <property type="match status" value="1"/>
</dbReference>
<dbReference type="Proteomes" id="UP000694388">
    <property type="component" value="Unplaced"/>
</dbReference>
<dbReference type="FunFam" id="3.30.160.60:FF:000145">
    <property type="entry name" value="Zinc finger protein 574"/>
    <property type="match status" value="1"/>
</dbReference>
<feature type="region of interest" description="Disordered" evidence="10">
    <location>
        <begin position="106"/>
        <end position="140"/>
    </location>
</feature>
<comment type="subcellular location">
    <subcellularLocation>
        <location evidence="1">Nucleus</location>
    </subcellularLocation>
</comment>
<keyword evidence="5" id="KW-0862">Zinc</keyword>
<feature type="compositionally biased region" description="Polar residues" evidence="10">
    <location>
        <begin position="950"/>
        <end position="962"/>
    </location>
</feature>
<dbReference type="InterPro" id="IPR013087">
    <property type="entry name" value="Znf_C2H2_type"/>
</dbReference>
<evidence type="ECO:0000256" key="10">
    <source>
        <dbReference type="SAM" id="MobiDB-lite"/>
    </source>
</evidence>
<feature type="region of interest" description="Disordered" evidence="10">
    <location>
        <begin position="1325"/>
        <end position="1399"/>
    </location>
</feature>